<dbReference type="PANTHER" id="PTHR12482:SF65">
    <property type="entry name" value="ESTERASE, PUTATIVE (AFU_ORTHOLOGUE AFUA_3G12320)-RELATED"/>
    <property type="match status" value="1"/>
</dbReference>
<evidence type="ECO:0000259" key="5">
    <source>
        <dbReference type="Pfam" id="PF05057"/>
    </source>
</evidence>
<dbReference type="GO" id="GO:0047372">
    <property type="term" value="F:monoacylglycerol lipase activity"/>
    <property type="evidence" value="ECO:0007669"/>
    <property type="project" value="TreeGrafter"/>
</dbReference>
<evidence type="ECO:0000256" key="4">
    <source>
        <dbReference type="SAM" id="Phobius"/>
    </source>
</evidence>
<evidence type="ECO:0000256" key="1">
    <source>
        <dbReference type="ARBA" id="ARBA00007920"/>
    </source>
</evidence>
<dbReference type="Gene3D" id="3.40.50.1820">
    <property type="entry name" value="alpha/beta hydrolase"/>
    <property type="match status" value="1"/>
</dbReference>
<dbReference type="InterPro" id="IPR044294">
    <property type="entry name" value="Lipase-like"/>
</dbReference>
<protein>
    <submittedName>
        <fullName evidence="6">DUF676-domain-containing protein</fullName>
    </submittedName>
</protein>
<dbReference type="Pfam" id="PF05057">
    <property type="entry name" value="DUF676"/>
    <property type="match status" value="1"/>
</dbReference>
<feature type="region of interest" description="Disordered" evidence="3">
    <location>
        <begin position="304"/>
        <end position="357"/>
    </location>
</feature>
<accession>A0A6A7C2W4</accession>
<evidence type="ECO:0000256" key="2">
    <source>
        <dbReference type="ARBA" id="ARBA00022963"/>
    </source>
</evidence>
<dbReference type="Proteomes" id="UP000799421">
    <property type="component" value="Unassembled WGS sequence"/>
</dbReference>
<dbReference type="GO" id="GO:0005811">
    <property type="term" value="C:lipid droplet"/>
    <property type="evidence" value="ECO:0007669"/>
    <property type="project" value="TreeGrafter"/>
</dbReference>
<gene>
    <name evidence="6" type="ORF">K470DRAFT_281182</name>
</gene>
<dbReference type="InterPro" id="IPR029058">
    <property type="entry name" value="AB_hydrolase_fold"/>
</dbReference>
<dbReference type="InterPro" id="IPR007751">
    <property type="entry name" value="DUF676_lipase-like"/>
</dbReference>
<dbReference type="GO" id="GO:0004622">
    <property type="term" value="F:phosphatidylcholine lysophospholipase activity"/>
    <property type="evidence" value="ECO:0007669"/>
    <property type="project" value="TreeGrafter"/>
</dbReference>
<dbReference type="OrthoDB" id="273452at2759"/>
<feature type="transmembrane region" description="Helical" evidence="4">
    <location>
        <begin position="250"/>
        <end position="273"/>
    </location>
</feature>
<evidence type="ECO:0000313" key="7">
    <source>
        <dbReference type="Proteomes" id="UP000799421"/>
    </source>
</evidence>
<keyword evidence="2" id="KW-0443">Lipid metabolism</keyword>
<feature type="compositionally biased region" description="Polar residues" evidence="3">
    <location>
        <begin position="334"/>
        <end position="343"/>
    </location>
</feature>
<keyword evidence="4" id="KW-0812">Transmembrane</keyword>
<organism evidence="6 7">
    <name type="scientific">Piedraia hortae CBS 480.64</name>
    <dbReference type="NCBI Taxonomy" id="1314780"/>
    <lineage>
        <taxon>Eukaryota</taxon>
        <taxon>Fungi</taxon>
        <taxon>Dikarya</taxon>
        <taxon>Ascomycota</taxon>
        <taxon>Pezizomycotina</taxon>
        <taxon>Dothideomycetes</taxon>
        <taxon>Dothideomycetidae</taxon>
        <taxon>Capnodiales</taxon>
        <taxon>Piedraiaceae</taxon>
        <taxon>Piedraia</taxon>
    </lineage>
</organism>
<feature type="compositionally biased region" description="Basic and acidic residues" evidence="3">
    <location>
        <begin position="304"/>
        <end position="316"/>
    </location>
</feature>
<dbReference type="SUPFAM" id="SSF53474">
    <property type="entry name" value="alpha/beta-Hydrolases"/>
    <property type="match status" value="1"/>
</dbReference>
<dbReference type="PANTHER" id="PTHR12482">
    <property type="entry name" value="LIPASE ROG1-RELATED-RELATED"/>
    <property type="match status" value="1"/>
</dbReference>
<dbReference type="EMBL" id="MU005969">
    <property type="protein sequence ID" value="KAF2861850.1"/>
    <property type="molecule type" value="Genomic_DNA"/>
</dbReference>
<proteinExistence type="inferred from homology"/>
<keyword evidence="4" id="KW-1133">Transmembrane helix</keyword>
<keyword evidence="7" id="KW-1185">Reference proteome</keyword>
<feature type="domain" description="DUF676" evidence="5">
    <location>
        <begin position="2"/>
        <end position="194"/>
    </location>
</feature>
<keyword evidence="2" id="KW-0442">Lipid degradation</keyword>
<sequence length="418" mass="47187">MTHLLILLHGLWGNPSHLHSLRTAIETEHPTLEVFIPSTTSHYHTYDGIEVCAERVAHEIETHITSNPSVTYAKLSIVGYSLGGLIGRYVIGLLYANGLFTTLQPINFTTFASPHLGVRSLGDKGLGIWNYLGSRVLSTSGTQLFLSDTFRETNKPLLEVLSDPTRIFIKSLRQFKKITLYANTNNDRSVPYYTAAVTDKDPFLDLDAVEVHPLWEKVVLDPLNPASPITPSPVTWQERYIMSNRTRANLPFYAVLAGVLPIAVPIFLANAGYQTYKSAQRVREHERGDVGRFRERILEEVREGMDNVEAETREMVQGEGGFLPTPPPERRGKQQSNPPNEQQTKPEEQPEDWPPTLSLSKTQKTIMTNLRKNVNFTAYPVHITKVRHTHAAIVVRREDENFTEGWEVIGHWVGGFEI</sequence>
<dbReference type="GO" id="GO:0016042">
    <property type="term" value="P:lipid catabolic process"/>
    <property type="evidence" value="ECO:0007669"/>
    <property type="project" value="UniProtKB-KW"/>
</dbReference>
<dbReference type="AlphaFoldDB" id="A0A6A7C2W4"/>
<keyword evidence="4" id="KW-0472">Membrane</keyword>
<name>A0A6A7C2W4_9PEZI</name>
<evidence type="ECO:0000256" key="3">
    <source>
        <dbReference type="SAM" id="MobiDB-lite"/>
    </source>
</evidence>
<reference evidence="6" key="1">
    <citation type="journal article" date="2020" name="Stud. Mycol.">
        <title>101 Dothideomycetes genomes: a test case for predicting lifestyles and emergence of pathogens.</title>
        <authorList>
            <person name="Haridas S."/>
            <person name="Albert R."/>
            <person name="Binder M."/>
            <person name="Bloem J."/>
            <person name="Labutti K."/>
            <person name="Salamov A."/>
            <person name="Andreopoulos B."/>
            <person name="Baker S."/>
            <person name="Barry K."/>
            <person name="Bills G."/>
            <person name="Bluhm B."/>
            <person name="Cannon C."/>
            <person name="Castanera R."/>
            <person name="Culley D."/>
            <person name="Daum C."/>
            <person name="Ezra D."/>
            <person name="Gonzalez J."/>
            <person name="Henrissat B."/>
            <person name="Kuo A."/>
            <person name="Liang C."/>
            <person name="Lipzen A."/>
            <person name="Lutzoni F."/>
            <person name="Magnuson J."/>
            <person name="Mondo S."/>
            <person name="Nolan M."/>
            <person name="Ohm R."/>
            <person name="Pangilinan J."/>
            <person name="Park H.-J."/>
            <person name="Ramirez L."/>
            <person name="Alfaro M."/>
            <person name="Sun H."/>
            <person name="Tritt A."/>
            <person name="Yoshinaga Y."/>
            <person name="Zwiers L.-H."/>
            <person name="Turgeon B."/>
            <person name="Goodwin S."/>
            <person name="Spatafora J."/>
            <person name="Crous P."/>
            <person name="Grigoriev I."/>
        </authorList>
    </citation>
    <scope>NUCLEOTIDE SEQUENCE</scope>
    <source>
        <strain evidence="6">CBS 480.64</strain>
    </source>
</reference>
<comment type="similarity">
    <text evidence="1">Belongs to the putative lipase ROG1 family.</text>
</comment>
<evidence type="ECO:0000313" key="6">
    <source>
        <dbReference type="EMBL" id="KAF2861850.1"/>
    </source>
</evidence>